<dbReference type="Proteomes" id="UP001054837">
    <property type="component" value="Unassembled WGS sequence"/>
</dbReference>
<accession>A0AAV4TWQ9</accession>
<dbReference type="AlphaFoldDB" id="A0AAV4TWQ9"/>
<evidence type="ECO:0000313" key="1">
    <source>
        <dbReference type="EMBL" id="GIY49901.1"/>
    </source>
</evidence>
<reference evidence="1 2" key="1">
    <citation type="submission" date="2021-06" db="EMBL/GenBank/DDBJ databases">
        <title>Caerostris darwini draft genome.</title>
        <authorList>
            <person name="Kono N."/>
            <person name="Arakawa K."/>
        </authorList>
    </citation>
    <scope>NUCLEOTIDE SEQUENCE [LARGE SCALE GENOMIC DNA]</scope>
</reference>
<evidence type="ECO:0000313" key="2">
    <source>
        <dbReference type="Proteomes" id="UP001054837"/>
    </source>
</evidence>
<dbReference type="EMBL" id="BPLQ01010316">
    <property type="protein sequence ID" value="GIY49901.1"/>
    <property type="molecule type" value="Genomic_DNA"/>
</dbReference>
<organism evidence="1 2">
    <name type="scientific">Caerostris darwini</name>
    <dbReference type="NCBI Taxonomy" id="1538125"/>
    <lineage>
        <taxon>Eukaryota</taxon>
        <taxon>Metazoa</taxon>
        <taxon>Ecdysozoa</taxon>
        <taxon>Arthropoda</taxon>
        <taxon>Chelicerata</taxon>
        <taxon>Arachnida</taxon>
        <taxon>Araneae</taxon>
        <taxon>Araneomorphae</taxon>
        <taxon>Entelegynae</taxon>
        <taxon>Araneoidea</taxon>
        <taxon>Araneidae</taxon>
        <taxon>Caerostris</taxon>
    </lineage>
</organism>
<name>A0AAV4TWQ9_9ARAC</name>
<comment type="caution">
    <text evidence="1">The sequence shown here is derived from an EMBL/GenBank/DDBJ whole genome shotgun (WGS) entry which is preliminary data.</text>
</comment>
<gene>
    <name evidence="1" type="ORF">CDAR_465601</name>
</gene>
<protein>
    <submittedName>
        <fullName evidence="1">Uncharacterized protein</fullName>
    </submittedName>
</protein>
<sequence>MVAITMVSIANYPTRGQTKSVANESERKASIGPEGMTSFHLLREDLINCTSPGRGKRSSRSGGATRFERVICIQKRSSRFRQSSTEEVFQRKLN</sequence>
<keyword evidence="2" id="KW-1185">Reference proteome</keyword>
<proteinExistence type="predicted"/>